<proteinExistence type="predicted"/>
<gene>
    <name evidence="2" type="ORF">PRUPE_1G199500</name>
</gene>
<dbReference type="Gene3D" id="2.30.130.30">
    <property type="entry name" value="Hypothetical protein"/>
    <property type="match status" value="2"/>
</dbReference>
<dbReference type="PANTHER" id="PTHR34204:SF2">
    <property type="entry name" value="RNA-BINDING ASCH DOMAIN PROTEIN"/>
    <property type="match status" value="1"/>
</dbReference>
<keyword evidence="3" id="KW-1185">Reference proteome</keyword>
<dbReference type="InterPro" id="IPR015947">
    <property type="entry name" value="PUA-like_sf"/>
</dbReference>
<dbReference type="InterPro" id="IPR007374">
    <property type="entry name" value="ASCH_domain"/>
</dbReference>
<dbReference type="SUPFAM" id="SSF88697">
    <property type="entry name" value="PUA domain-like"/>
    <property type="match status" value="1"/>
</dbReference>
<dbReference type="OrthoDB" id="112749at2759"/>
<feature type="domain" description="ASCH" evidence="1">
    <location>
        <begin position="140"/>
        <end position="285"/>
    </location>
</feature>
<evidence type="ECO:0000313" key="2">
    <source>
        <dbReference type="EMBL" id="ONI29462.1"/>
    </source>
</evidence>
<dbReference type="Gramene" id="ONI29462">
    <property type="protein sequence ID" value="ONI29462"/>
    <property type="gene ID" value="PRUPE_1G199500"/>
</dbReference>
<reference evidence="2 3" key="1">
    <citation type="journal article" date="2013" name="Nat. Genet.">
        <title>The high-quality draft genome of peach (Prunus persica) identifies unique patterns of genetic diversity, domestication and genome evolution.</title>
        <authorList>
            <consortium name="International Peach Genome Initiative"/>
            <person name="Verde I."/>
            <person name="Abbott A.G."/>
            <person name="Scalabrin S."/>
            <person name="Jung S."/>
            <person name="Shu S."/>
            <person name="Marroni F."/>
            <person name="Zhebentyayeva T."/>
            <person name="Dettori M.T."/>
            <person name="Grimwood J."/>
            <person name="Cattonaro F."/>
            <person name="Zuccolo A."/>
            <person name="Rossini L."/>
            <person name="Jenkins J."/>
            <person name="Vendramin E."/>
            <person name="Meisel L.A."/>
            <person name="Decroocq V."/>
            <person name="Sosinski B."/>
            <person name="Prochnik S."/>
            <person name="Mitros T."/>
            <person name="Policriti A."/>
            <person name="Cipriani G."/>
            <person name="Dondini L."/>
            <person name="Ficklin S."/>
            <person name="Goodstein D.M."/>
            <person name="Xuan P."/>
            <person name="Del Fabbro C."/>
            <person name="Aramini V."/>
            <person name="Copetti D."/>
            <person name="Gonzalez S."/>
            <person name="Horner D.S."/>
            <person name="Falchi R."/>
            <person name="Lucas S."/>
            <person name="Mica E."/>
            <person name="Maldonado J."/>
            <person name="Lazzari B."/>
            <person name="Bielenberg D."/>
            <person name="Pirona R."/>
            <person name="Miculan M."/>
            <person name="Barakat A."/>
            <person name="Testolin R."/>
            <person name="Stella A."/>
            <person name="Tartarini S."/>
            <person name="Tonutti P."/>
            <person name="Arus P."/>
            <person name="Orellana A."/>
            <person name="Wells C."/>
            <person name="Main D."/>
            <person name="Vizzotto G."/>
            <person name="Silva H."/>
            <person name="Salamini F."/>
            <person name="Schmutz J."/>
            <person name="Morgante M."/>
            <person name="Rokhsar D.S."/>
        </authorList>
    </citation>
    <scope>NUCLEOTIDE SEQUENCE [LARGE SCALE GENOMIC DNA]</scope>
    <source>
        <strain evidence="3">cv. Nemared</strain>
    </source>
</reference>
<accession>A0A251R071</accession>
<evidence type="ECO:0000259" key="1">
    <source>
        <dbReference type="Pfam" id="PF04266"/>
    </source>
</evidence>
<protein>
    <recommendedName>
        <fullName evidence="1">ASCH domain-containing protein</fullName>
    </recommendedName>
</protein>
<organism evidence="2 3">
    <name type="scientific">Prunus persica</name>
    <name type="common">Peach</name>
    <name type="synonym">Amygdalus persica</name>
    <dbReference type="NCBI Taxonomy" id="3760"/>
    <lineage>
        <taxon>Eukaryota</taxon>
        <taxon>Viridiplantae</taxon>
        <taxon>Streptophyta</taxon>
        <taxon>Embryophyta</taxon>
        <taxon>Tracheophyta</taxon>
        <taxon>Spermatophyta</taxon>
        <taxon>Magnoliopsida</taxon>
        <taxon>eudicotyledons</taxon>
        <taxon>Gunneridae</taxon>
        <taxon>Pentapetalae</taxon>
        <taxon>rosids</taxon>
        <taxon>fabids</taxon>
        <taxon>Rosales</taxon>
        <taxon>Rosaceae</taxon>
        <taxon>Amygdaloideae</taxon>
        <taxon>Amygdaleae</taxon>
        <taxon>Prunus</taxon>
    </lineage>
</organism>
<sequence length="447" mass="49923">MEASNIAVSMPRVNLKDTIEELLKFTLQSCTNGTLEIDLGLPKELCSRLLKPEPNDLSSPSHSDSSTGIFEGIPPYPLYKRLALALHESMASGTLFGTCNNLTIIHQESLLKEKENEWQKLILEKGSELVNVLKTVKIELHVQEPFFSQLKDGLKTIEGRCALGNCSRYDDSSIMHIPVRLYEWGFLLSKKKKGLGDLDHSAVLSQYLTKEEFFRRIDSGSLILFNKCLLFEVQDIRSYSSFSEMMEAEGLSKVLPGVETIEQGVQIYRKFYTEEKERSNGVLAICVSKFPLQPYISLARLLFGLSLGGLQGLLGLAHTTGSTPDALPPPTSTLLSSFVLPYKLNVEGSTLTHGARALAKHAHRSSSKYWGTLDGSDSNKNRLALDVITRLMTHCCWLNVHSVQPHDVVFEIRVAEGYGARWSEDGSKFIGFLEPYMEDGHPKGWKH</sequence>
<dbReference type="PANTHER" id="PTHR34204">
    <property type="entry name" value="RNA-BINDING ASCH DOMAIN PROTEIN"/>
    <property type="match status" value="1"/>
</dbReference>
<dbReference type="EMBL" id="CM007651">
    <property type="protein sequence ID" value="ONI29462.1"/>
    <property type="molecule type" value="Genomic_DNA"/>
</dbReference>
<dbReference type="Pfam" id="PF04266">
    <property type="entry name" value="ASCH"/>
    <property type="match status" value="1"/>
</dbReference>
<dbReference type="AlphaFoldDB" id="A0A251R071"/>
<dbReference type="Proteomes" id="UP000006882">
    <property type="component" value="Chromosome G1"/>
</dbReference>
<name>A0A251R071_PRUPE</name>
<evidence type="ECO:0000313" key="3">
    <source>
        <dbReference type="Proteomes" id="UP000006882"/>
    </source>
</evidence>